<protein>
    <recommendedName>
        <fullName evidence="3">Mitochondrial ribosomal protein S17</fullName>
    </recommendedName>
</protein>
<evidence type="ECO:0000313" key="2">
    <source>
        <dbReference type="Proteomes" id="UP001497525"/>
    </source>
</evidence>
<dbReference type="InterPro" id="IPR012340">
    <property type="entry name" value="NA-bd_OB-fold"/>
</dbReference>
<evidence type="ECO:0008006" key="3">
    <source>
        <dbReference type="Google" id="ProtNLM"/>
    </source>
</evidence>
<dbReference type="Gene3D" id="2.40.50.140">
    <property type="entry name" value="Nucleic acid-binding proteins"/>
    <property type="match status" value="1"/>
</dbReference>
<evidence type="ECO:0000313" key="1">
    <source>
        <dbReference type="EMBL" id="CAL5131341.1"/>
    </source>
</evidence>
<name>A0AAV2T5D8_CALDB</name>
<sequence>MVRYWRHKGKEIFNRVQPFIQKYFPFHKPELEGVSPLRAMLSGKKVHPPFDLALAQVVPFGQKLTAARPNIVKVRIHKLCLNRFLLKYYYQTATYWAHTQGLSTDIGDIVLVEKSDPPIAFNTALKLVKVVYPIGQITDPITGLPCEGSEYSIEDLEKIIGTPSLPLESKSP</sequence>
<dbReference type="GO" id="GO:0032543">
    <property type="term" value="P:mitochondrial translation"/>
    <property type="evidence" value="ECO:0007669"/>
    <property type="project" value="TreeGrafter"/>
</dbReference>
<dbReference type="GO" id="GO:0003735">
    <property type="term" value="F:structural constituent of ribosome"/>
    <property type="evidence" value="ECO:0007669"/>
    <property type="project" value="InterPro"/>
</dbReference>
<dbReference type="GO" id="GO:0005763">
    <property type="term" value="C:mitochondrial small ribosomal subunit"/>
    <property type="evidence" value="ECO:0007669"/>
    <property type="project" value="InterPro"/>
</dbReference>
<dbReference type="PANTHER" id="PTHR24088:SF0">
    <property type="entry name" value="SMALL RIBOSOMAL SUBUNIT PROTEIN US17M"/>
    <property type="match status" value="1"/>
</dbReference>
<dbReference type="SUPFAM" id="SSF50249">
    <property type="entry name" value="Nucleic acid-binding proteins"/>
    <property type="match status" value="1"/>
</dbReference>
<dbReference type="InterPro" id="IPR039193">
    <property type="entry name" value="Ribosomal_uS17m_metazoa"/>
</dbReference>
<dbReference type="EMBL" id="CAXLJL010000090">
    <property type="protein sequence ID" value="CAL5131341.1"/>
    <property type="molecule type" value="Genomic_DNA"/>
</dbReference>
<comment type="caution">
    <text evidence="1">The sequence shown here is derived from an EMBL/GenBank/DDBJ whole genome shotgun (WGS) entry which is preliminary data.</text>
</comment>
<accession>A0AAV2T5D8</accession>
<organism evidence="1 2">
    <name type="scientific">Calicophoron daubneyi</name>
    <name type="common">Rumen fluke</name>
    <name type="synonym">Paramphistomum daubneyi</name>
    <dbReference type="NCBI Taxonomy" id="300641"/>
    <lineage>
        <taxon>Eukaryota</taxon>
        <taxon>Metazoa</taxon>
        <taxon>Spiralia</taxon>
        <taxon>Lophotrochozoa</taxon>
        <taxon>Platyhelminthes</taxon>
        <taxon>Trematoda</taxon>
        <taxon>Digenea</taxon>
        <taxon>Plagiorchiida</taxon>
        <taxon>Pronocephalata</taxon>
        <taxon>Paramphistomoidea</taxon>
        <taxon>Paramphistomidae</taxon>
        <taxon>Calicophoron</taxon>
    </lineage>
</organism>
<proteinExistence type="predicted"/>
<dbReference type="PANTHER" id="PTHR24088">
    <property type="entry name" value="28S RIBOSOMAL PROTEIN S17, MITOCHONDRIAL"/>
    <property type="match status" value="1"/>
</dbReference>
<dbReference type="AlphaFoldDB" id="A0AAV2T5D8"/>
<dbReference type="Proteomes" id="UP001497525">
    <property type="component" value="Unassembled WGS sequence"/>
</dbReference>
<gene>
    <name evidence="1" type="ORF">CDAUBV1_LOCUS3763</name>
</gene>
<reference evidence="1" key="1">
    <citation type="submission" date="2024-06" db="EMBL/GenBank/DDBJ databases">
        <authorList>
            <person name="Liu X."/>
            <person name="Lenzi L."/>
            <person name="Haldenby T S."/>
            <person name="Uol C."/>
        </authorList>
    </citation>
    <scope>NUCLEOTIDE SEQUENCE</scope>
</reference>